<sequence length="75" mass="8495">MKAAIIRLAVLAILLLNQALVVYGWDPLPFTEDQIYKGVSTVATVAMSIFTWFKDNPVTKKGKHNDKFLRDRGMK</sequence>
<evidence type="ECO:0000313" key="7">
    <source>
        <dbReference type="Proteomes" id="UP000634435"/>
    </source>
</evidence>
<dbReference type="EMBL" id="BMPN01000002">
    <property type="protein sequence ID" value="GGJ50853.1"/>
    <property type="molecule type" value="Genomic_DNA"/>
</dbReference>
<accession>A0ABQ2DC88</accession>
<protein>
    <recommendedName>
        <fullName evidence="8">Phage holin</fullName>
    </recommendedName>
</protein>
<evidence type="ECO:0000256" key="1">
    <source>
        <dbReference type="ARBA" id="ARBA00004370"/>
    </source>
</evidence>
<evidence type="ECO:0008006" key="8">
    <source>
        <dbReference type="Google" id="ProtNLM"/>
    </source>
</evidence>
<reference evidence="7" key="1">
    <citation type="journal article" date="2019" name="Int. J. Syst. Evol. Microbiol.">
        <title>The Global Catalogue of Microorganisms (GCM) 10K type strain sequencing project: providing services to taxonomists for standard genome sequencing and annotation.</title>
        <authorList>
            <consortium name="The Broad Institute Genomics Platform"/>
            <consortium name="The Broad Institute Genome Sequencing Center for Infectious Disease"/>
            <person name="Wu L."/>
            <person name="Ma J."/>
        </authorList>
    </citation>
    <scope>NUCLEOTIDE SEQUENCE [LARGE SCALE GENOMIC DNA]</scope>
    <source>
        <strain evidence="7">JCM 30071</strain>
    </source>
</reference>
<dbReference type="Pfam" id="PF04688">
    <property type="entry name" value="Holin_SPP1"/>
    <property type="match status" value="1"/>
</dbReference>
<dbReference type="RefSeq" id="WP_188942405.1">
    <property type="nucleotide sequence ID" value="NZ_BMPN01000002.1"/>
</dbReference>
<gene>
    <name evidence="6" type="ORF">GCM10007111_11460</name>
</gene>
<dbReference type="Proteomes" id="UP000634435">
    <property type="component" value="Unassembled WGS sequence"/>
</dbReference>
<feature type="transmembrane region" description="Helical" evidence="5">
    <location>
        <begin position="34"/>
        <end position="53"/>
    </location>
</feature>
<dbReference type="NCBIfam" id="TIGR01592">
    <property type="entry name" value="holin_SPP1"/>
    <property type="match status" value="1"/>
</dbReference>
<evidence type="ECO:0000256" key="5">
    <source>
        <dbReference type="SAM" id="Phobius"/>
    </source>
</evidence>
<evidence type="ECO:0000256" key="4">
    <source>
        <dbReference type="ARBA" id="ARBA00023136"/>
    </source>
</evidence>
<name>A0ABQ2DC88_9BACI</name>
<evidence type="ECO:0000256" key="2">
    <source>
        <dbReference type="ARBA" id="ARBA00022692"/>
    </source>
</evidence>
<evidence type="ECO:0000256" key="3">
    <source>
        <dbReference type="ARBA" id="ARBA00022989"/>
    </source>
</evidence>
<organism evidence="6 7">
    <name type="scientific">Virgibacillus kapii</name>
    <dbReference type="NCBI Taxonomy" id="1638645"/>
    <lineage>
        <taxon>Bacteria</taxon>
        <taxon>Bacillati</taxon>
        <taxon>Bacillota</taxon>
        <taxon>Bacilli</taxon>
        <taxon>Bacillales</taxon>
        <taxon>Bacillaceae</taxon>
        <taxon>Virgibacillus</taxon>
    </lineage>
</organism>
<evidence type="ECO:0000313" key="6">
    <source>
        <dbReference type="EMBL" id="GGJ50853.1"/>
    </source>
</evidence>
<comment type="caution">
    <text evidence="6">The sequence shown here is derived from an EMBL/GenBank/DDBJ whole genome shotgun (WGS) entry which is preliminary data.</text>
</comment>
<keyword evidence="3 5" id="KW-1133">Transmembrane helix</keyword>
<comment type="subcellular location">
    <subcellularLocation>
        <location evidence="1">Membrane</location>
    </subcellularLocation>
</comment>
<dbReference type="InterPro" id="IPR006479">
    <property type="entry name" value="Holin"/>
</dbReference>
<keyword evidence="4 5" id="KW-0472">Membrane</keyword>
<keyword evidence="2 5" id="KW-0812">Transmembrane</keyword>
<keyword evidence="7" id="KW-1185">Reference proteome</keyword>
<proteinExistence type="predicted"/>